<organism evidence="4 5">
    <name type="scientific">Pseudobacter ginsenosidimutans</name>
    <dbReference type="NCBI Taxonomy" id="661488"/>
    <lineage>
        <taxon>Bacteria</taxon>
        <taxon>Pseudomonadati</taxon>
        <taxon>Bacteroidota</taxon>
        <taxon>Chitinophagia</taxon>
        <taxon>Chitinophagales</taxon>
        <taxon>Chitinophagaceae</taxon>
        <taxon>Pseudobacter</taxon>
    </lineage>
</organism>
<evidence type="ECO:0000313" key="4">
    <source>
        <dbReference type="EMBL" id="RZS63910.1"/>
    </source>
</evidence>
<gene>
    <name evidence="4" type="ORF">EV199_6009</name>
</gene>
<accession>A0A4V2EYR5</accession>
<dbReference type="OrthoDB" id="597477at2"/>
<dbReference type="CDD" id="cd05233">
    <property type="entry name" value="SDR_c"/>
    <property type="match status" value="1"/>
</dbReference>
<comment type="caution">
    <text evidence="4">The sequence shown here is derived from an EMBL/GenBank/DDBJ whole genome shotgun (WGS) entry which is preliminary data.</text>
</comment>
<dbReference type="PANTHER" id="PTHR43669:SF3">
    <property type="entry name" value="ALCOHOL DEHYDROGENASE, PUTATIVE (AFU_ORTHOLOGUE AFUA_3G03445)-RELATED"/>
    <property type="match status" value="1"/>
</dbReference>
<protein>
    <submittedName>
        <fullName evidence="4">Gluconate 5-dehydrogenase</fullName>
    </submittedName>
</protein>
<dbReference type="NCBIfam" id="NF005559">
    <property type="entry name" value="PRK07231.1"/>
    <property type="match status" value="1"/>
</dbReference>
<name>A0A4V2EYR5_9BACT</name>
<dbReference type="PANTHER" id="PTHR43669">
    <property type="entry name" value="5-KETO-D-GLUCONATE 5-REDUCTASE"/>
    <property type="match status" value="1"/>
</dbReference>
<dbReference type="Gene3D" id="3.40.50.720">
    <property type="entry name" value="NAD(P)-binding Rossmann-like Domain"/>
    <property type="match status" value="1"/>
</dbReference>
<dbReference type="PROSITE" id="PS51257">
    <property type="entry name" value="PROKAR_LIPOPROTEIN"/>
    <property type="match status" value="1"/>
</dbReference>
<dbReference type="Proteomes" id="UP000293874">
    <property type="component" value="Unassembled WGS sequence"/>
</dbReference>
<evidence type="ECO:0000313" key="5">
    <source>
        <dbReference type="Proteomes" id="UP000293874"/>
    </source>
</evidence>
<dbReference type="GO" id="GO:0016491">
    <property type="term" value="F:oxidoreductase activity"/>
    <property type="evidence" value="ECO:0007669"/>
    <property type="project" value="UniProtKB-KW"/>
</dbReference>
<feature type="domain" description="Ketoreductase" evidence="3">
    <location>
        <begin position="11"/>
        <end position="192"/>
    </location>
</feature>
<dbReference type="SUPFAM" id="SSF51735">
    <property type="entry name" value="NAD(P)-binding Rossmann-fold domains"/>
    <property type="match status" value="1"/>
</dbReference>
<proteinExistence type="inferred from homology"/>
<evidence type="ECO:0000256" key="2">
    <source>
        <dbReference type="ARBA" id="ARBA00023002"/>
    </source>
</evidence>
<dbReference type="FunFam" id="3.40.50.720:FF:000084">
    <property type="entry name" value="Short-chain dehydrogenase reductase"/>
    <property type="match status" value="1"/>
</dbReference>
<dbReference type="EMBL" id="SGXA01000007">
    <property type="protein sequence ID" value="RZS63910.1"/>
    <property type="molecule type" value="Genomic_DNA"/>
</dbReference>
<evidence type="ECO:0000259" key="3">
    <source>
        <dbReference type="SMART" id="SM00822"/>
    </source>
</evidence>
<dbReference type="InterPro" id="IPR036291">
    <property type="entry name" value="NAD(P)-bd_dom_sf"/>
</dbReference>
<dbReference type="InterPro" id="IPR057326">
    <property type="entry name" value="KR_dom"/>
</dbReference>
<evidence type="ECO:0000256" key="1">
    <source>
        <dbReference type="ARBA" id="ARBA00006484"/>
    </source>
</evidence>
<dbReference type="InterPro" id="IPR002347">
    <property type="entry name" value="SDR_fam"/>
</dbReference>
<sequence>MNKQPFRLDNKTALITGGGTGIGFGIASCFIEAGATVVITGRREQVLQEAVSKLGSNAHYVTGDIDQLQTIPQLLQQVEQKAGVVDILVNNAGRNQKKPLLDTTDEDLAAILQTNVLGAFALSREVARRMIENKKNGSILLISSMAAVMGIDRVVSYSTAKSGLTGMMRTMVADLAPFNIRINAIAPGWIQSEMLAAALDGDKARKEKVMNRIPAKALGKPEDIGYAALFLASDSAAYISGVLLPVDGGAAYNF</sequence>
<dbReference type="SMART" id="SM00822">
    <property type="entry name" value="PKS_KR"/>
    <property type="match status" value="1"/>
</dbReference>
<dbReference type="AlphaFoldDB" id="A0A4V2EYR5"/>
<reference evidence="4 5" key="1">
    <citation type="submission" date="2019-02" db="EMBL/GenBank/DDBJ databases">
        <title>Genomic Encyclopedia of Type Strains, Phase IV (KMG-IV): sequencing the most valuable type-strain genomes for metagenomic binning, comparative biology and taxonomic classification.</title>
        <authorList>
            <person name="Goeker M."/>
        </authorList>
    </citation>
    <scope>NUCLEOTIDE SEQUENCE [LARGE SCALE GENOMIC DNA]</scope>
    <source>
        <strain evidence="4 5">DSM 18116</strain>
    </source>
</reference>
<comment type="similarity">
    <text evidence="1">Belongs to the short-chain dehydrogenases/reductases (SDR) family.</text>
</comment>
<dbReference type="PRINTS" id="PR00081">
    <property type="entry name" value="GDHRDH"/>
</dbReference>
<dbReference type="PRINTS" id="PR00080">
    <property type="entry name" value="SDRFAMILY"/>
</dbReference>
<dbReference type="Pfam" id="PF13561">
    <property type="entry name" value="adh_short_C2"/>
    <property type="match status" value="1"/>
</dbReference>
<dbReference type="RefSeq" id="WP_130544483.1">
    <property type="nucleotide sequence ID" value="NZ_CP042431.1"/>
</dbReference>
<keyword evidence="2" id="KW-0560">Oxidoreductase</keyword>
<keyword evidence="5" id="KW-1185">Reference proteome</keyword>